<feature type="transmembrane region" description="Helical" evidence="2">
    <location>
        <begin position="112"/>
        <end position="142"/>
    </location>
</feature>
<keyword evidence="2" id="KW-0472">Membrane</keyword>
<evidence type="ECO:0000313" key="3">
    <source>
        <dbReference type="EMBL" id="EUD66629.1"/>
    </source>
</evidence>
<feature type="transmembrane region" description="Helical" evidence="2">
    <location>
        <begin position="73"/>
        <end position="92"/>
    </location>
</feature>
<dbReference type="VEuPathDB" id="PlasmoDB:C922_02950"/>
<evidence type="ECO:0000256" key="1">
    <source>
        <dbReference type="SAM" id="MobiDB-lite"/>
    </source>
</evidence>
<keyword evidence="2" id="KW-0812">Transmembrane</keyword>
<dbReference type="RefSeq" id="XP_008816770.1">
    <property type="nucleotide sequence ID" value="XM_008818548.1"/>
</dbReference>
<dbReference type="EMBL" id="KI965470">
    <property type="protein sequence ID" value="EUD66629.1"/>
    <property type="molecule type" value="Genomic_DNA"/>
</dbReference>
<dbReference type="AlphaFoldDB" id="W7AC36"/>
<proteinExistence type="predicted"/>
<keyword evidence="2" id="KW-1133">Transmembrane helix</keyword>
<dbReference type="OrthoDB" id="369406at2759"/>
<dbReference type="Proteomes" id="UP000030640">
    <property type="component" value="Unassembled WGS sequence"/>
</dbReference>
<feature type="region of interest" description="Disordered" evidence="1">
    <location>
        <begin position="15"/>
        <end position="35"/>
    </location>
</feature>
<protein>
    <submittedName>
        <fullName evidence="3">Uncharacterized protein</fullName>
    </submittedName>
</protein>
<accession>W7AC36</accession>
<dbReference type="GeneID" id="20038224"/>
<gene>
    <name evidence="3" type="ORF">C922_02950</name>
</gene>
<organism evidence="3 4">
    <name type="scientific">Plasmodium inui San Antonio 1</name>
    <dbReference type="NCBI Taxonomy" id="1237626"/>
    <lineage>
        <taxon>Eukaryota</taxon>
        <taxon>Sar</taxon>
        <taxon>Alveolata</taxon>
        <taxon>Apicomplexa</taxon>
        <taxon>Aconoidasida</taxon>
        <taxon>Haemosporida</taxon>
        <taxon>Plasmodiidae</taxon>
        <taxon>Plasmodium</taxon>
        <taxon>Plasmodium (Plasmodium)</taxon>
    </lineage>
</organism>
<reference evidence="3 4" key="1">
    <citation type="submission" date="2013-02" db="EMBL/GenBank/DDBJ databases">
        <title>The Genome Sequence of Plasmodium inui San Antonio 1.</title>
        <authorList>
            <consortium name="The Broad Institute Genome Sequencing Platform"/>
            <consortium name="The Broad Institute Genome Sequencing Center for Infectious Disease"/>
            <person name="Neafsey D."/>
            <person name="Cheeseman I."/>
            <person name="Volkman S."/>
            <person name="Adams J."/>
            <person name="Walker B."/>
            <person name="Young S.K."/>
            <person name="Zeng Q."/>
            <person name="Gargeya S."/>
            <person name="Fitzgerald M."/>
            <person name="Haas B."/>
            <person name="Abouelleil A."/>
            <person name="Alvarado L."/>
            <person name="Arachchi H.M."/>
            <person name="Berlin A.M."/>
            <person name="Chapman S.B."/>
            <person name="Dewar J."/>
            <person name="Goldberg J."/>
            <person name="Griggs A."/>
            <person name="Gujja S."/>
            <person name="Hansen M."/>
            <person name="Howarth C."/>
            <person name="Imamovic A."/>
            <person name="Larimer J."/>
            <person name="McCowan C."/>
            <person name="Murphy C."/>
            <person name="Neiman D."/>
            <person name="Pearson M."/>
            <person name="Priest M."/>
            <person name="Roberts A."/>
            <person name="Saif S."/>
            <person name="Shea T."/>
            <person name="Sisk P."/>
            <person name="Sykes S."/>
            <person name="Wortman J."/>
            <person name="Nusbaum C."/>
            <person name="Birren B."/>
        </authorList>
    </citation>
    <scope>NUCLEOTIDE SEQUENCE [LARGE SCALE GENOMIC DNA]</scope>
    <source>
        <strain evidence="3 4">San Antonio 1</strain>
    </source>
</reference>
<keyword evidence="4" id="KW-1185">Reference proteome</keyword>
<sequence>MMIYDRIIQCTKRRYKSKDEETSSESEDSTDSSSVIKEKMNPRKYVSDECQHILFLSSFQLSLALIFSLFCKIYYLAFLNIALFLTSIIHWWNPELGLRRTIDMTMTATNFLMHLIHSFTINSMCFFVCICGGILIVILYFVGKRFSYNSYSTVCHLLIHTTGSISSLTIYYISKNKLIDHS</sequence>
<evidence type="ECO:0000256" key="2">
    <source>
        <dbReference type="SAM" id="Phobius"/>
    </source>
</evidence>
<feature type="transmembrane region" description="Helical" evidence="2">
    <location>
        <begin position="154"/>
        <end position="173"/>
    </location>
</feature>
<name>W7AC36_9APIC</name>
<evidence type="ECO:0000313" key="4">
    <source>
        <dbReference type="Proteomes" id="UP000030640"/>
    </source>
</evidence>